<dbReference type="GeneID" id="32894341"/>
<keyword evidence="3" id="KW-1185">Reference proteome</keyword>
<protein>
    <recommendedName>
        <fullName evidence="4">Nucleotidyltransferase family protein</fullName>
    </recommendedName>
</protein>
<dbReference type="InterPro" id="IPR043519">
    <property type="entry name" value="NT_sf"/>
</dbReference>
<dbReference type="Pfam" id="PF14907">
    <property type="entry name" value="NTP_transf_5"/>
    <property type="match status" value="1"/>
</dbReference>
<evidence type="ECO:0000313" key="3">
    <source>
        <dbReference type="Proteomes" id="UP000250088"/>
    </source>
</evidence>
<dbReference type="EMBL" id="CP019893">
    <property type="protein sequence ID" value="ARS89964.1"/>
    <property type="molecule type" value="Genomic_DNA"/>
</dbReference>
<sequence length="423" mass="48380">MGEGCTTETQFVVQCLRAGIHDSSLETTDFESVDWDGVLDGATRHTVSPLVYEALQDVTDQAESALETGPGCKTGQTTETTMEAPQVPTEVLETFRERSQFVARRNLRLLGAVANLSSTLQSEGIRAIPYRGPVIASHLYGDVGCREFRDVDVLVAREDIPAIKSILEGLGFEPVYLDDSVTELTPTQEWAYRRVEREYTFYRERDDLEVELHWRVLSRHFPTEFDLECLWDRRSTTTVAGTEVPVFSPEDRLLACCIHGSRHRWERLHWSYDVAVALENQPVDWDAILERAQRHDCRRLFLLGLAVTDWLYDVSVPDRVRRQIATDQTLEGLLAAVEDRLFTDRPYREFEERRFQARTLDRTRDRVAFWANWLFKPNRSDVEAIALPRPLAPLYGVVRPVRIATGALCNGVRTSDHPQAEGR</sequence>
<organism evidence="2 3">
    <name type="scientific">Natrarchaeobaculum aegyptiacum</name>
    <dbReference type="NCBI Taxonomy" id="745377"/>
    <lineage>
        <taxon>Archaea</taxon>
        <taxon>Methanobacteriati</taxon>
        <taxon>Methanobacteriota</taxon>
        <taxon>Stenosarchaea group</taxon>
        <taxon>Halobacteria</taxon>
        <taxon>Halobacteriales</taxon>
        <taxon>Natrialbaceae</taxon>
        <taxon>Natrarchaeobaculum</taxon>
    </lineage>
</organism>
<dbReference type="Proteomes" id="UP000250088">
    <property type="component" value="Chromosome"/>
</dbReference>
<dbReference type="RefSeq" id="WP_086888343.1">
    <property type="nucleotide sequence ID" value="NZ_CP019893.1"/>
</dbReference>
<feature type="compositionally biased region" description="Polar residues" evidence="1">
    <location>
        <begin position="74"/>
        <end position="83"/>
    </location>
</feature>
<evidence type="ECO:0008006" key="4">
    <source>
        <dbReference type="Google" id="ProtNLM"/>
    </source>
</evidence>
<evidence type="ECO:0000313" key="2">
    <source>
        <dbReference type="EMBL" id="ARS89964.1"/>
    </source>
</evidence>
<accession>A0A2Z2HY52</accession>
<dbReference type="SUPFAM" id="SSF81301">
    <property type="entry name" value="Nucleotidyltransferase"/>
    <property type="match status" value="1"/>
</dbReference>
<dbReference type="Gene3D" id="3.30.460.40">
    <property type="match status" value="1"/>
</dbReference>
<reference evidence="3" key="1">
    <citation type="submission" date="2017-02" db="EMBL/GenBank/DDBJ databases">
        <title>Natronthermophilus aegyptiacus gen. nov.,sp. nov., an aerobic, extremely halophilic alkalithermophilic archaeon isolated from the athalassohaline Wadi An Natrun, Egypt.</title>
        <authorList>
            <person name="Zhao B."/>
        </authorList>
    </citation>
    <scope>NUCLEOTIDE SEQUENCE [LARGE SCALE GENOMIC DNA]</scope>
    <source>
        <strain evidence="3">JW/NM-HA 15</strain>
    </source>
</reference>
<dbReference type="OrthoDB" id="342621at2157"/>
<name>A0A2Z2HY52_9EURY</name>
<feature type="region of interest" description="Disordered" evidence="1">
    <location>
        <begin position="66"/>
        <end position="85"/>
    </location>
</feature>
<dbReference type="AlphaFoldDB" id="A0A2Z2HY52"/>
<dbReference type="InterPro" id="IPR039498">
    <property type="entry name" value="NTP_transf_5"/>
</dbReference>
<proteinExistence type="predicted"/>
<dbReference type="KEGG" id="naj:B1756_09635"/>
<gene>
    <name evidence="2" type="ORF">B1756_09635</name>
</gene>
<evidence type="ECO:0000256" key="1">
    <source>
        <dbReference type="SAM" id="MobiDB-lite"/>
    </source>
</evidence>